<dbReference type="Gene3D" id="3.40.50.150">
    <property type="entry name" value="Vaccinia Virus protein VP39"/>
    <property type="match status" value="1"/>
</dbReference>
<dbReference type="PANTHER" id="PTHR34203:SF15">
    <property type="entry name" value="SLL1173 PROTEIN"/>
    <property type="match status" value="1"/>
</dbReference>
<protein>
    <submittedName>
        <fullName evidence="2">FkbM family methyltransferase</fullName>
    </submittedName>
</protein>
<evidence type="ECO:0000313" key="3">
    <source>
        <dbReference type="Proteomes" id="UP000462931"/>
    </source>
</evidence>
<dbReference type="AlphaFoldDB" id="A0A7K0FTD5"/>
<dbReference type="NCBIfam" id="TIGR01444">
    <property type="entry name" value="fkbM_fam"/>
    <property type="match status" value="1"/>
</dbReference>
<dbReference type="Pfam" id="PF05050">
    <property type="entry name" value="Methyltransf_21"/>
    <property type="match status" value="1"/>
</dbReference>
<accession>A0A7K0FTD5</accession>
<keyword evidence="2" id="KW-0489">Methyltransferase</keyword>
<proteinExistence type="predicted"/>
<keyword evidence="2" id="KW-0808">Transferase</keyword>
<dbReference type="InterPro" id="IPR029063">
    <property type="entry name" value="SAM-dependent_MTases_sf"/>
</dbReference>
<sequence>MFKFKKKLILGVKLALSIPLFNRLFILIRYLNTKTSFFNNEYQLFHFKNLVYFNLDLNDWIQNQLFFLNKYEDFELNFISENVKDGDVFVDVGANFGLYSVFCSKLVGVKGKVISFEPFSKNFKVLAENVKLNNIENIQLERLAVADKNSIINLFYDKNEKNLGMVSSYYFKNEEPEKVSTISLDIYLSNNKIDSLKYVKIDIEGGEYLALIGMVNTLKKFKPIVQIEINDAILVKTDYNSFDIERFFNEIGFEIFNPVLTNSRISLNKYSKNCFFRAKFSEFN</sequence>
<evidence type="ECO:0000313" key="2">
    <source>
        <dbReference type="EMBL" id="MRX48367.1"/>
    </source>
</evidence>
<dbReference type="Proteomes" id="UP000462931">
    <property type="component" value="Unassembled WGS sequence"/>
</dbReference>
<evidence type="ECO:0000259" key="1">
    <source>
        <dbReference type="Pfam" id="PF05050"/>
    </source>
</evidence>
<feature type="domain" description="Methyltransferase FkbM" evidence="1">
    <location>
        <begin position="91"/>
        <end position="254"/>
    </location>
</feature>
<dbReference type="EMBL" id="WKJI01000004">
    <property type="protein sequence ID" value="MRX48367.1"/>
    <property type="molecule type" value="Genomic_DNA"/>
</dbReference>
<comment type="caution">
    <text evidence="2">The sequence shown here is derived from an EMBL/GenBank/DDBJ whole genome shotgun (WGS) entry which is preliminary data.</text>
</comment>
<dbReference type="GO" id="GO:0032259">
    <property type="term" value="P:methylation"/>
    <property type="evidence" value="ECO:0007669"/>
    <property type="project" value="UniProtKB-KW"/>
</dbReference>
<dbReference type="GO" id="GO:0008168">
    <property type="term" value="F:methyltransferase activity"/>
    <property type="evidence" value="ECO:0007669"/>
    <property type="project" value="UniProtKB-KW"/>
</dbReference>
<name>A0A7K0FTD5_9SPHI</name>
<dbReference type="RefSeq" id="WP_154288452.1">
    <property type="nucleotide sequence ID" value="NZ_WKJI01000004.1"/>
</dbReference>
<dbReference type="InterPro" id="IPR052514">
    <property type="entry name" value="SAM-dependent_MTase"/>
</dbReference>
<reference evidence="2 3" key="1">
    <citation type="submission" date="2019-11" db="EMBL/GenBank/DDBJ databases">
        <authorList>
            <person name="Cheng Q."/>
            <person name="Yang Z."/>
        </authorList>
    </citation>
    <scope>NUCLEOTIDE SEQUENCE [LARGE SCALE GENOMIC DNA]</scope>
    <source>
        <strain evidence="2 3">HX-22-1</strain>
    </source>
</reference>
<dbReference type="PANTHER" id="PTHR34203">
    <property type="entry name" value="METHYLTRANSFERASE, FKBM FAMILY PROTEIN"/>
    <property type="match status" value="1"/>
</dbReference>
<gene>
    <name evidence="2" type="ORF">GJJ64_14300</name>
</gene>
<keyword evidence="3" id="KW-1185">Reference proteome</keyword>
<dbReference type="SUPFAM" id="SSF53335">
    <property type="entry name" value="S-adenosyl-L-methionine-dependent methyltransferases"/>
    <property type="match status" value="1"/>
</dbReference>
<organism evidence="2 3">
    <name type="scientific">Pedobacter puniceum</name>
    <dbReference type="NCBI Taxonomy" id="2666136"/>
    <lineage>
        <taxon>Bacteria</taxon>
        <taxon>Pseudomonadati</taxon>
        <taxon>Bacteroidota</taxon>
        <taxon>Sphingobacteriia</taxon>
        <taxon>Sphingobacteriales</taxon>
        <taxon>Sphingobacteriaceae</taxon>
        <taxon>Pedobacter</taxon>
    </lineage>
</organism>
<dbReference type="InterPro" id="IPR006342">
    <property type="entry name" value="FkbM_mtfrase"/>
</dbReference>